<protein>
    <recommendedName>
        <fullName evidence="3">Outer membrane protein beta-barrel domain-containing protein</fullName>
    </recommendedName>
</protein>
<dbReference type="InterPro" id="IPR027385">
    <property type="entry name" value="Beta-barrel_OMP"/>
</dbReference>
<evidence type="ECO:0000256" key="1">
    <source>
        <dbReference type="ARBA" id="ARBA00022729"/>
    </source>
</evidence>
<dbReference type="OrthoDB" id="5786186at2"/>
<evidence type="ECO:0000313" key="4">
    <source>
        <dbReference type="EMBL" id="AKJ94587.1"/>
    </source>
</evidence>
<dbReference type="EMBL" id="CP011367">
    <property type="protein sequence ID" value="AKJ94587.1"/>
    <property type="molecule type" value="Genomic_DNA"/>
</dbReference>
<gene>
    <name evidence="4" type="ORF">TVD_04020</name>
</gene>
<name>A0A0G3G504_9GAMM</name>
<dbReference type="Gene3D" id="2.40.160.20">
    <property type="match status" value="1"/>
</dbReference>
<feature type="signal peptide" evidence="2">
    <location>
        <begin position="1"/>
        <end position="24"/>
    </location>
</feature>
<evidence type="ECO:0000256" key="2">
    <source>
        <dbReference type="SAM" id="SignalP"/>
    </source>
</evidence>
<dbReference type="InterPro" id="IPR011250">
    <property type="entry name" value="OMP/PagP_B-barrel"/>
</dbReference>
<accession>A0A0G3G504</accession>
<feature type="domain" description="Outer membrane protein beta-barrel" evidence="3">
    <location>
        <begin position="12"/>
        <end position="139"/>
    </location>
</feature>
<feature type="chain" id="PRO_5002553846" description="Outer membrane protein beta-barrel domain-containing protein" evidence="2">
    <location>
        <begin position="25"/>
        <end position="141"/>
    </location>
</feature>
<dbReference type="AlphaFoldDB" id="A0A0G3G504"/>
<reference evidence="4 5" key="1">
    <citation type="submission" date="2015-04" db="EMBL/GenBank/DDBJ databases">
        <title>Complete Sequence for the Genome of the Thioalkalivibrio versutus D301.</title>
        <authorList>
            <person name="Mu T."/>
            <person name="Zhou J."/>
            <person name="Xu X."/>
        </authorList>
    </citation>
    <scope>NUCLEOTIDE SEQUENCE [LARGE SCALE GENOMIC DNA]</scope>
    <source>
        <strain evidence="4 5">D301</strain>
    </source>
</reference>
<dbReference type="STRING" id="106634.TVD_04020"/>
<keyword evidence="1 2" id="KW-0732">Signal</keyword>
<sequence>MKKILLNTVVVAAAGILAPQVVMADESDRGEGLYMGLGTGFSALKNDRDEVADFIGSGASDYRLDDDDNVWRGFVGYNFNPYVGVEGFYSDLGKVKLRGDESGAHTDIKSRAYGASVLGKLPIGQHFEFFAKAGLAKGNTG</sequence>
<dbReference type="PATRIC" id="fig|106634.4.peg.817"/>
<evidence type="ECO:0000259" key="3">
    <source>
        <dbReference type="Pfam" id="PF13505"/>
    </source>
</evidence>
<evidence type="ECO:0000313" key="5">
    <source>
        <dbReference type="Proteomes" id="UP000064201"/>
    </source>
</evidence>
<proteinExistence type="predicted"/>
<keyword evidence="5" id="KW-1185">Reference proteome</keyword>
<organism evidence="4 5">
    <name type="scientific">Thioalkalivibrio versutus</name>
    <dbReference type="NCBI Taxonomy" id="106634"/>
    <lineage>
        <taxon>Bacteria</taxon>
        <taxon>Pseudomonadati</taxon>
        <taxon>Pseudomonadota</taxon>
        <taxon>Gammaproteobacteria</taxon>
        <taxon>Chromatiales</taxon>
        <taxon>Ectothiorhodospiraceae</taxon>
        <taxon>Thioalkalivibrio</taxon>
    </lineage>
</organism>
<dbReference type="Pfam" id="PF13505">
    <property type="entry name" value="OMP_b-brl"/>
    <property type="match status" value="1"/>
</dbReference>
<dbReference type="Proteomes" id="UP000064201">
    <property type="component" value="Chromosome"/>
</dbReference>
<dbReference type="SUPFAM" id="SSF56925">
    <property type="entry name" value="OMPA-like"/>
    <property type="match status" value="1"/>
</dbReference>
<dbReference type="KEGG" id="tvr:TVD_04020"/>